<accession>A0A415KTA9</accession>
<reference evidence="2 3" key="1">
    <citation type="submission" date="2018-08" db="EMBL/GenBank/DDBJ databases">
        <title>A genome reference for cultivated species of the human gut microbiota.</title>
        <authorList>
            <person name="Zou Y."/>
            <person name="Xue W."/>
            <person name="Luo G."/>
        </authorList>
    </citation>
    <scope>NUCLEOTIDE SEQUENCE [LARGE SCALE GENOMIC DNA]</scope>
    <source>
        <strain evidence="2 3">AF38-2</strain>
    </source>
</reference>
<feature type="transmembrane region" description="Helical" evidence="1">
    <location>
        <begin position="6"/>
        <end position="23"/>
    </location>
</feature>
<proteinExistence type="predicted"/>
<gene>
    <name evidence="2" type="ORF">DW027_06890</name>
</gene>
<dbReference type="AlphaFoldDB" id="A0A415KTA9"/>
<protein>
    <submittedName>
        <fullName evidence="2">Uncharacterized protein</fullName>
    </submittedName>
</protein>
<keyword evidence="1" id="KW-0812">Transmembrane</keyword>
<evidence type="ECO:0000313" key="2">
    <source>
        <dbReference type="EMBL" id="RHL39555.1"/>
    </source>
</evidence>
<organism evidence="2 3">
    <name type="scientific">Bacteroides xylanisolvens</name>
    <dbReference type="NCBI Taxonomy" id="371601"/>
    <lineage>
        <taxon>Bacteria</taxon>
        <taxon>Pseudomonadati</taxon>
        <taxon>Bacteroidota</taxon>
        <taxon>Bacteroidia</taxon>
        <taxon>Bacteroidales</taxon>
        <taxon>Bacteroidaceae</taxon>
        <taxon>Bacteroides</taxon>
    </lineage>
</organism>
<keyword evidence="1" id="KW-0472">Membrane</keyword>
<evidence type="ECO:0000256" key="1">
    <source>
        <dbReference type="SAM" id="Phobius"/>
    </source>
</evidence>
<evidence type="ECO:0000313" key="3">
    <source>
        <dbReference type="Proteomes" id="UP000284495"/>
    </source>
</evidence>
<sequence>MINTVMAIGGSIFIVILVIIQKSKYEDIGVSRDLEHYVKVFNELINSMIKMNKVTSAEIVQHNKRARVTGGLYITFNSKENVKHGDYINLLYTGHNRPFKVVGVKVVGDLLEVSAKEVGYWAHKLDRIPDLDLRSLIGLEVLPITDTDEIKEINEQSCWC</sequence>
<dbReference type="Proteomes" id="UP000284495">
    <property type="component" value="Unassembled WGS sequence"/>
</dbReference>
<name>A0A415KTA9_9BACE</name>
<dbReference type="EMBL" id="QROO01000007">
    <property type="protein sequence ID" value="RHL39555.1"/>
    <property type="molecule type" value="Genomic_DNA"/>
</dbReference>
<comment type="caution">
    <text evidence="2">The sequence shown here is derived from an EMBL/GenBank/DDBJ whole genome shotgun (WGS) entry which is preliminary data.</text>
</comment>
<keyword evidence="1" id="KW-1133">Transmembrane helix</keyword>